<dbReference type="Proteomes" id="UP001305652">
    <property type="component" value="Chromosome"/>
</dbReference>
<name>A0AAX4FVM7_9EURY</name>
<accession>A0AAX4FVM7</accession>
<dbReference type="KEGG" id="mrc:R6Y96_01715"/>
<dbReference type="EMBL" id="CP137642">
    <property type="protein sequence ID" value="WOX57998.1"/>
    <property type="molecule type" value="Genomic_DNA"/>
</dbReference>
<evidence type="ECO:0000313" key="3">
    <source>
        <dbReference type="Proteomes" id="UP001305652"/>
    </source>
</evidence>
<dbReference type="AlphaFoldDB" id="A0AAX4FVM7"/>
<sequence>MPSIRIKNGDLPSGAGVEGGRKKRRDESQGSQAGQEEPTPATTKKEKMPRKSRGQPQFEDTGNADIFYTKTK</sequence>
<organism evidence="2 3">
    <name type="scientific">Methanoculleus receptaculi</name>
    <dbReference type="NCBI Taxonomy" id="394967"/>
    <lineage>
        <taxon>Archaea</taxon>
        <taxon>Methanobacteriati</taxon>
        <taxon>Methanobacteriota</taxon>
        <taxon>Stenosarchaea group</taxon>
        <taxon>Methanomicrobia</taxon>
        <taxon>Methanomicrobiales</taxon>
        <taxon>Methanomicrobiaceae</taxon>
        <taxon>Methanoculleus</taxon>
    </lineage>
</organism>
<dbReference type="GeneID" id="85731834"/>
<protein>
    <submittedName>
        <fullName evidence="2">Uncharacterized protein</fullName>
    </submittedName>
</protein>
<proteinExistence type="predicted"/>
<gene>
    <name evidence="2" type="ORF">R6Y96_01715</name>
</gene>
<keyword evidence="3" id="KW-1185">Reference proteome</keyword>
<evidence type="ECO:0000313" key="2">
    <source>
        <dbReference type="EMBL" id="WOX57998.1"/>
    </source>
</evidence>
<evidence type="ECO:0000256" key="1">
    <source>
        <dbReference type="SAM" id="MobiDB-lite"/>
    </source>
</evidence>
<feature type="region of interest" description="Disordered" evidence="1">
    <location>
        <begin position="1"/>
        <end position="72"/>
    </location>
</feature>
<dbReference type="RefSeq" id="WP_318621766.1">
    <property type="nucleotide sequence ID" value="NZ_CP137642.1"/>
</dbReference>
<reference evidence="2 3" key="1">
    <citation type="submission" date="2023-10" db="EMBL/GenBank/DDBJ databases">
        <title>The complete genome sequence of Methanoculleus receptaculi DSM 18860.</title>
        <authorList>
            <person name="Lai S.-J."/>
            <person name="You Y.-T."/>
            <person name="Chen S.-C."/>
        </authorList>
    </citation>
    <scope>NUCLEOTIDE SEQUENCE [LARGE SCALE GENOMIC DNA]</scope>
    <source>
        <strain evidence="2 3">DSM 18860</strain>
    </source>
</reference>